<dbReference type="AlphaFoldDB" id="A0AAI9ZWU0"/>
<organism evidence="1 2">
    <name type="scientific">Colletotrichum phormii</name>
    <dbReference type="NCBI Taxonomy" id="359342"/>
    <lineage>
        <taxon>Eukaryota</taxon>
        <taxon>Fungi</taxon>
        <taxon>Dikarya</taxon>
        <taxon>Ascomycota</taxon>
        <taxon>Pezizomycotina</taxon>
        <taxon>Sordariomycetes</taxon>
        <taxon>Hypocreomycetidae</taxon>
        <taxon>Glomerellales</taxon>
        <taxon>Glomerellaceae</taxon>
        <taxon>Colletotrichum</taxon>
        <taxon>Colletotrichum acutatum species complex</taxon>
    </lineage>
</organism>
<dbReference type="GeneID" id="85474736"/>
<keyword evidence="2" id="KW-1185">Reference proteome</keyword>
<accession>A0AAI9ZWU0</accession>
<evidence type="ECO:0000313" key="2">
    <source>
        <dbReference type="Proteomes" id="UP001243989"/>
    </source>
</evidence>
<evidence type="ECO:0008006" key="3">
    <source>
        <dbReference type="Google" id="ProtNLM"/>
    </source>
</evidence>
<reference evidence="1" key="1">
    <citation type="submission" date="2021-06" db="EMBL/GenBank/DDBJ databases">
        <title>Comparative genomics, transcriptomics and evolutionary studies reveal genomic signatures of adaptation to plant cell wall in hemibiotrophic fungi.</title>
        <authorList>
            <consortium name="DOE Joint Genome Institute"/>
            <person name="Baroncelli R."/>
            <person name="Diaz J.F."/>
            <person name="Benocci T."/>
            <person name="Peng M."/>
            <person name="Battaglia E."/>
            <person name="Haridas S."/>
            <person name="Andreopoulos W."/>
            <person name="Labutti K."/>
            <person name="Pangilinan J."/>
            <person name="Floch G.L."/>
            <person name="Makela M.R."/>
            <person name="Henrissat B."/>
            <person name="Grigoriev I.V."/>
            <person name="Crouch J.A."/>
            <person name="De Vries R.P."/>
            <person name="Sukno S.A."/>
            <person name="Thon M.R."/>
        </authorList>
    </citation>
    <scope>NUCLEOTIDE SEQUENCE</scope>
    <source>
        <strain evidence="1">CBS 102054</strain>
    </source>
</reference>
<evidence type="ECO:0000313" key="1">
    <source>
        <dbReference type="EMBL" id="KAK1639336.1"/>
    </source>
</evidence>
<comment type="caution">
    <text evidence="1">The sequence shown here is derived from an EMBL/GenBank/DDBJ whole genome shotgun (WGS) entry which is preliminary data.</text>
</comment>
<proteinExistence type="predicted"/>
<gene>
    <name evidence="1" type="ORF">BDP81DRAFT_420784</name>
</gene>
<protein>
    <recommendedName>
        <fullName evidence="3">Fungal N-terminal domain-containing protein</fullName>
    </recommendedName>
</protein>
<dbReference type="RefSeq" id="XP_060447943.1">
    <property type="nucleotide sequence ID" value="XM_060589874.1"/>
</dbReference>
<name>A0AAI9ZWU0_9PEZI</name>
<dbReference type="Proteomes" id="UP001243989">
    <property type="component" value="Unassembled WGS sequence"/>
</dbReference>
<sequence length="270" mass="30521">MNQLVGMVDILNATLTELDRAFDKAGDPNFGTLDVSLKLCQQAANDLDTLATDLQQQIATAKKFRRRITKLKVTFKKDLIRSCEQKVQTALQILSLSLSTRIYIDINAKPQPYSVQADTSGSNPPLIETSPGQHVRLAEGPIIGSKAAINVARKSRTKPVLKTQASFFGSFASQSVPHSAFPEVQIYQAQLQLPWWISSRVWNIQVYNAYAGWKHSLQTWTVRPDNTPIFEYIEDGDWEHAFCDIKVGRLYLTVMRMDKHCYTYGLRPRS</sequence>
<dbReference type="EMBL" id="JAHMHQ010000005">
    <property type="protein sequence ID" value="KAK1639336.1"/>
    <property type="molecule type" value="Genomic_DNA"/>
</dbReference>